<reference evidence="1" key="1">
    <citation type="submission" date="2022-04" db="EMBL/GenBank/DDBJ databases">
        <title>Jade perch genome.</title>
        <authorList>
            <person name="Chao B."/>
        </authorList>
    </citation>
    <scope>NUCLEOTIDE SEQUENCE</scope>
    <source>
        <strain evidence="1">CB-2022</strain>
    </source>
</reference>
<comment type="caution">
    <text evidence="1">The sequence shown here is derived from an EMBL/GenBank/DDBJ whole genome shotgun (WGS) entry which is preliminary data.</text>
</comment>
<organism evidence="1 2">
    <name type="scientific">Scortum barcoo</name>
    <name type="common">barcoo grunter</name>
    <dbReference type="NCBI Taxonomy" id="214431"/>
    <lineage>
        <taxon>Eukaryota</taxon>
        <taxon>Metazoa</taxon>
        <taxon>Chordata</taxon>
        <taxon>Craniata</taxon>
        <taxon>Vertebrata</taxon>
        <taxon>Euteleostomi</taxon>
        <taxon>Actinopterygii</taxon>
        <taxon>Neopterygii</taxon>
        <taxon>Teleostei</taxon>
        <taxon>Neoteleostei</taxon>
        <taxon>Acanthomorphata</taxon>
        <taxon>Eupercaria</taxon>
        <taxon>Centrarchiformes</taxon>
        <taxon>Terapontoidei</taxon>
        <taxon>Terapontidae</taxon>
        <taxon>Scortum</taxon>
    </lineage>
</organism>
<dbReference type="Proteomes" id="UP000831701">
    <property type="component" value="Chromosome 17"/>
</dbReference>
<proteinExistence type="predicted"/>
<name>A0ACB8VU25_9TELE</name>
<gene>
    <name evidence="1" type="ORF">L3Q82_002638</name>
</gene>
<dbReference type="EMBL" id="CM041547">
    <property type="protein sequence ID" value="KAI3359102.1"/>
    <property type="molecule type" value="Genomic_DNA"/>
</dbReference>
<evidence type="ECO:0000313" key="1">
    <source>
        <dbReference type="EMBL" id="KAI3359102.1"/>
    </source>
</evidence>
<sequence length="320" mass="35134">MPPGRLPREVFQACPTWEEASGKTQDTLERLCLSAGLGTPRGPPGRAGGSVWGNKAMVTSQSQYMTQYQCWELWGGVVVVVGGVSEIRRLPQTQTGNPVWRRRQITSKWISGSPKQSPLNGEPQDSSSGDQEFKHHPIQKLRERCGSRPPSRSGGVTAESEAAGGGLQTFLEERAAAAAQAEIILPVLLSQRAYSENYTSHVLVHWHKLEKEVISNGCSHFPENTRLQTSLRPRPRLSTTMNSSPHGSRASNDILEELQLIAAQNLEKLDINKYYEVVCELGKGTYGKVDLVIHKIRGVVYSKPLLEPPPYCGGGVCVPE</sequence>
<protein>
    <submittedName>
        <fullName evidence="1">Uncharacterized protein</fullName>
    </submittedName>
</protein>
<accession>A0ACB8VU25</accession>
<keyword evidence="2" id="KW-1185">Reference proteome</keyword>
<evidence type="ECO:0000313" key="2">
    <source>
        <dbReference type="Proteomes" id="UP000831701"/>
    </source>
</evidence>